<protein>
    <submittedName>
        <fullName evidence="1">Uncharacterized protein</fullName>
    </submittedName>
</protein>
<dbReference type="EMBL" id="JAXAVU010000014">
    <property type="protein sequence ID" value="MDX8147603.1"/>
    <property type="molecule type" value="Genomic_DNA"/>
</dbReference>
<organism evidence="1 2">
    <name type="scientific">Lentzea sokolovensis</name>
    <dbReference type="NCBI Taxonomy" id="3095429"/>
    <lineage>
        <taxon>Bacteria</taxon>
        <taxon>Bacillati</taxon>
        <taxon>Actinomycetota</taxon>
        <taxon>Actinomycetes</taxon>
        <taxon>Pseudonocardiales</taxon>
        <taxon>Pseudonocardiaceae</taxon>
        <taxon>Lentzea</taxon>
    </lineage>
</organism>
<evidence type="ECO:0000313" key="1">
    <source>
        <dbReference type="EMBL" id="MDX8147603.1"/>
    </source>
</evidence>
<gene>
    <name evidence="1" type="ORF">SK854_36210</name>
</gene>
<reference evidence="1 2" key="1">
    <citation type="submission" date="2023-11" db="EMBL/GenBank/DDBJ databases">
        <title>Lentzea sokolovensis, sp. nov., Lentzea kristufkii, sp. nov., and Lentzea miocenensis, sp. nov., rare actinobacteria from Sokolov Coal Basin, Miocene lacustrine sediment, Czech Republic.</title>
        <authorList>
            <person name="Lara A."/>
            <person name="Kotroba L."/>
            <person name="Nouioui I."/>
            <person name="Neumann-Schaal M."/>
            <person name="Mast Y."/>
            <person name="Chronakova A."/>
        </authorList>
    </citation>
    <scope>NUCLEOTIDE SEQUENCE [LARGE SCALE GENOMIC DNA]</scope>
    <source>
        <strain evidence="1 2">BCCO 10_0061</strain>
    </source>
</reference>
<evidence type="ECO:0000313" key="2">
    <source>
        <dbReference type="Proteomes" id="UP001285352"/>
    </source>
</evidence>
<comment type="caution">
    <text evidence="1">The sequence shown here is derived from an EMBL/GenBank/DDBJ whole genome shotgun (WGS) entry which is preliminary data.</text>
</comment>
<dbReference type="RefSeq" id="WP_319979650.1">
    <property type="nucleotide sequence ID" value="NZ_JAXAVU010000014.1"/>
</dbReference>
<accession>A0ABU4V9G4</accession>
<dbReference type="Proteomes" id="UP001285352">
    <property type="component" value="Unassembled WGS sequence"/>
</dbReference>
<proteinExistence type="predicted"/>
<sequence>MTTRQKTWPLHLIALALVAAGLFMPHALLVAAGLILAGSVALRPPAER</sequence>
<keyword evidence="2" id="KW-1185">Reference proteome</keyword>
<name>A0ABU4V9G4_9PSEU</name>